<dbReference type="RefSeq" id="WP_305171951.1">
    <property type="nucleotide sequence ID" value="NZ_JAUUDS010000001.1"/>
</dbReference>
<reference evidence="1 2" key="1">
    <citation type="submission" date="2023-07" db="EMBL/GenBank/DDBJ databases">
        <authorList>
            <person name="Kim M.K."/>
        </authorList>
    </citation>
    <scope>NUCLEOTIDE SEQUENCE [LARGE SCALE GENOMIC DNA]</scope>
    <source>
        <strain evidence="1 2">KR1UV-12</strain>
    </source>
</reference>
<gene>
    <name evidence="1" type="ORF">Q5H91_04155</name>
</gene>
<evidence type="ECO:0000313" key="2">
    <source>
        <dbReference type="Proteomes" id="UP001230685"/>
    </source>
</evidence>
<comment type="caution">
    <text evidence="1">The sequence shown here is derived from an EMBL/GenBank/DDBJ whole genome shotgun (WGS) entry which is preliminary data.</text>
</comment>
<dbReference type="EMBL" id="JAUUDS010000001">
    <property type="protein sequence ID" value="MDP1026395.1"/>
    <property type="molecule type" value="Genomic_DNA"/>
</dbReference>
<evidence type="ECO:0008006" key="3">
    <source>
        <dbReference type="Google" id="ProtNLM"/>
    </source>
</evidence>
<dbReference type="Proteomes" id="UP001230685">
    <property type="component" value="Unassembled WGS sequence"/>
</dbReference>
<accession>A0ABT9EHF3</accession>
<name>A0ABT9EHF3_9SPHN</name>
<protein>
    <recommendedName>
        <fullName evidence="3">Phage tail protein</fullName>
    </recommendedName>
</protein>
<proteinExistence type="predicted"/>
<keyword evidence="2" id="KW-1185">Reference proteome</keyword>
<evidence type="ECO:0000313" key="1">
    <source>
        <dbReference type="EMBL" id="MDP1026395.1"/>
    </source>
</evidence>
<dbReference type="Gene3D" id="4.10.410.40">
    <property type="match status" value="1"/>
</dbReference>
<sequence length="149" mass="15354">MASTTAAGTKLAISAGIPAAQTTTAYEALTYTTIAGVEQIGTFGAATEVVTFTPLDGPVEKYKGPTNYGQLQPTIKVDDADAGQTLLRTASAPDQNGLYATKITKPDGTLGFCQVRVFGFPETIGAANSIITAQPVMEINTPILKKAAA</sequence>
<organism evidence="1 2">
    <name type="scientific">Sphingomonas aurea</name>
    <dbReference type="NCBI Taxonomy" id="3063994"/>
    <lineage>
        <taxon>Bacteria</taxon>
        <taxon>Pseudomonadati</taxon>
        <taxon>Pseudomonadota</taxon>
        <taxon>Alphaproteobacteria</taxon>
        <taxon>Sphingomonadales</taxon>
        <taxon>Sphingomonadaceae</taxon>
        <taxon>Sphingomonas</taxon>
    </lineage>
</organism>